<gene>
    <name evidence="2" type="ORF">ACFOMF_16415</name>
</gene>
<comment type="similarity">
    <text evidence="1">Belongs to the UPF0065 (bug) family.</text>
</comment>
<evidence type="ECO:0000256" key="1">
    <source>
        <dbReference type="ARBA" id="ARBA00006987"/>
    </source>
</evidence>
<dbReference type="InterPro" id="IPR005064">
    <property type="entry name" value="BUG"/>
</dbReference>
<dbReference type="Gene3D" id="3.40.190.10">
    <property type="entry name" value="Periplasmic binding protein-like II"/>
    <property type="match status" value="1"/>
</dbReference>
<dbReference type="Gene3D" id="3.40.190.150">
    <property type="entry name" value="Bordetella uptake gene, domain 1"/>
    <property type="match status" value="1"/>
</dbReference>
<evidence type="ECO:0000313" key="3">
    <source>
        <dbReference type="Proteomes" id="UP001595630"/>
    </source>
</evidence>
<comment type="caution">
    <text evidence="2">The sequence shown here is derived from an EMBL/GenBank/DDBJ whole genome shotgun (WGS) entry which is preliminary data.</text>
</comment>
<organism evidence="2 3">
    <name type="scientific">Stutzerimonas tarimensis</name>
    <dbReference type="NCBI Taxonomy" id="1507735"/>
    <lineage>
        <taxon>Bacteria</taxon>
        <taxon>Pseudomonadati</taxon>
        <taxon>Pseudomonadota</taxon>
        <taxon>Gammaproteobacteria</taxon>
        <taxon>Pseudomonadales</taxon>
        <taxon>Pseudomonadaceae</taxon>
        <taxon>Stutzerimonas</taxon>
    </lineage>
</organism>
<dbReference type="PANTHER" id="PTHR42928:SF5">
    <property type="entry name" value="BLR1237 PROTEIN"/>
    <property type="match status" value="1"/>
</dbReference>
<name>A0ABV7T8Y1_9GAMM</name>
<reference evidence="3" key="1">
    <citation type="journal article" date="2019" name="Int. J. Syst. Evol. Microbiol.">
        <title>The Global Catalogue of Microorganisms (GCM) 10K type strain sequencing project: providing services to taxonomists for standard genome sequencing and annotation.</title>
        <authorList>
            <consortium name="The Broad Institute Genomics Platform"/>
            <consortium name="The Broad Institute Genome Sequencing Center for Infectious Disease"/>
            <person name="Wu L."/>
            <person name="Ma J."/>
        </authorList>
    </citation>
    <scope>NUCLEOTIDE SEQUENCE [LARGE SCALE GENOMIC DNA]</scope>
    <source>
        <strain evidence="3">KCTC 42447</strain>
    </source>
</reference>
<dbReference type="Proteomes" id="UP001595630">
    <property type="component" value="Unassembled WGS sequence"/>
</dbReference>
<dbReference type="Pfam" id="PF03401">
    <property type="entry name" value="TctC"/>
    <property type="match status" value="1"/>
</dbReference>
<dbReference type="CDD" id="cd07012">
    <property type="entry name" value="PBP2_Bug_TTT"/>
    <property type="match status" value="1"/>
</dbReference>
<dbReference type="RefSeq" id="WP_386366836.1">
    <property type="nucleotide sequence ID" value="NZ_JBHRXZ010000024.1"/>
</dbReference>
<dbReference type="PANTHER" id="PTHR42928">
    <property type="entry name" value="TRICARBOXYLATE-BINDING PROTEIN"/>
    <property type="match status" value="1"/>
</dbReference>
<protein>
    <submittedName>
        <fullName evidence="2">Tripartite tricarboxylate transporter substrate binding protein</fullName>
    </submittedName>
</protein>
<dbReference type="InterPro" id="IPR042100">
    <property type="entry name" value="Bug_dom1"/>
</dbReference>
<keyword evidence="3" id="KW-1185">Reference proteome</keyword>
<dbReference type="SUPFAM" id="SSF53850">
    <property type="entry name" value="Periplasmic binding protein-like II"/>
    <property type="match status" value="1"/>
</dbReference>
<evidence type="ECO:0000313" key="2">
    <source>
        <dbReference type="EMBL" id="MFC3609361.1"/>
    </source>
</evidence>
<sequence length="277" mass="29546">MARLLAEKMTKDLGEPVIIEHRPGAGTIVGSNLVANSKPDGYNLLLTANPLVQATHTQSTPPFDPVEDFTPIARLVGLSLVLAVRSDSGIKTVDDLVGRLRAEPAKHTYGSYGMASSAHLYGLLFAEANKVDFRHIAYRGEAPSVTDLLGGQLTAVFMSGVGALPQIKGGKLTPLAVTSTQRMPALPEVPTFRELGYERMANDGWFTLFGPANMDPAIVDKIGKSAMAAVQQPDVVERLADIAMVPFVLDGPSFAPMLAKENALWKEIIAKEGLGAK</sequence>
<accession>A0ABV7T8Y1</accession>
<dbReference type="EMBL" id="JBHRXZ010000024">
    <property type="protein sequence ID" value="MFC3609361.1"/>
    <property type="molecule type" value="Genomic_DNA"/>
</dbReference>
<proteinExistence type="inferred from homology"/>